<dbReference type="Proteomes" id="UP000887116">
    <property type="component" value="Unassembled WGS sequence"/>
</dbReference>
<evidence type="ECO:0000313" key="1">
    <source>
        <dbReference type="EMBL" id="GFQ69504.1"/>
    </source>
</evidence>
<keyword evidence="2" id="KW-1185">Reference proteome</keyword>
<proteinExistence type="predicted"/>
<dbReference type="AlphaFoldDB" id="A0A8X6GLM0"/>
<dbReference type="EMBL" id="BMAO01020737">
    <property type="protein sequence ID" value="GFQ69504.1"/>
    <property type="molecule type" value="Genomic_DNA"/>
</dbReference>
<organism evidence="1 2">
    <name type="scientific">Trichonephila clavata</name>
    <name type="common">Joro spider</name>
    <name type="synonym">Nephila clavata</name>
    <dbReference type="NCBI Taxonomy" id="2740835"/>
    <lineage>
        <taxon>Eukaryota</taxon>
        <taxon>Metazoa</taxon>
        <taxon>Ecdysozoa</taxon>
        <taxon>Arthropoda</taxon>
        <taxon>Chelicerata</taxon>
        <taxon>Arachnida</taxon>
        <taxon>Araneae</taxon>
        <taxon>Araneomorphae</taxon>
        <taxon>Entelegynae</taxon>
        <taxon>Araneoidea</taxon>
        <taxon>Nephilidae</taxon>
        <taxon>Trichonephila</taxon>
    </lineage>
</organism>
<reference evidence="1" key="1">
    <citation type="submission" date="2020-07" db="EMBL/GenBank/DDBJ databases">
        <title>Multicomponent nature underlies the extraordinary mechanical properties of spider dragline silk.</title>
        <authorList>
            <person name="Kono N."/>
            <person name="Nakamura H."/>
            <person name="Mori M."/>
            <person name="Yoshida Y."/>
            <person name="Ohtoshi R."/>
            <person name="Malay A.D."/>
            <person name="Moran D.A.P."/>
            <person name="Tomita M."/>
            <person name="Numata K."/>
            <person name="Arakawa K."/>
        </authorList>
    </citation>
    <scope>NUCLEOTIDE SEQUENCE</scope>
</reference>
<name>A0A8X6GLM0_TRICU</name>
<accession>A0A8X6GLM0</accession>
<evidence type="ECO:0000313" key="2">
    <source>
        <dbReference type="Proteomes" id="UP000887116"/>
    </source>
</evidence>
<comment type="caution">
    <text evidence="1">The sequence shown here is derived from an EMBL/GenBank/DDBJ whole genome shotgun (WGS) entry which is preliminary data.</text>
</comment>
<gene>
    <name evidence="1" type="ORF">TNCT_717211</name>
</gene>
<protein>
    <submittedName>
        <fullName evidence="1">Uncharacterized protein</fullName>
    </submittedName>
</protein>
<sequence length="106" mass="11701">MPRIQRVGLIKKAGNNNNENTYINYFQRSSALLVVAGGNKYRSTDVNGIPILVHVCVMLSELRKSDIAFGNEVLDSSDVSFPTINDSEVRVLSGKSNKNNEIRDSS</sequence>